<sequence length="552" mass="61541">MDLDKPKKQFKSQSVNNLFRQQAHVAEAQKEDVVKRKVSVNGGGGTKLKLLSKKGRTVVLTSRKSSSSGSSIARVNVENGTVDPTSHFGEANSVQQPLAPEAQYRESASNVTHSASESPQLQCTDEESEPYTLLKSSEDKSWTDLPGRINSENSGATKLQLDRVSTYSGDSSWVSPNSKLSSFRKSHGGAPSFPSLTRSPLSKPTESQSRLFTDFRVSEPRANTLVEQRNWSSPNIWNTEDRSLSTKSDSAIPWSPFDIESLNLDDSLTSPSPVSNTNNGSPYESASRSGSKTSRFFPSPMVEQNPSFDQYPQQVTTGFDPFFMKPSQIPQFESTPPVKSPLYMPQASPFISQLQSQTHSQFQLEANVDVKTPEESISPTQTDHISGDSMYRTQHTEYELFPEHFHTGGPVPIQLYNSHDYYGMDSTADVYQPQRRSNYIEPQVYPEGFASTFYKRGANNFMFIRELQPKLVTSKHRDTVEVRVSFPTAVKDTDEDLNALIKMRCHIVNVDVRELEGRIGGIKVSKPANGSTRGKYHGPRGSYRGSYNSKRQ</sequence>
<feature type="compositionally biased region" description="Polar residues" evidence="1">
    <location>
        <begin position="106"/>
        <end position="123"/>
    </location>
</feature>
<evidence type="ECO:0000256" key="1">
    <source>
        <dbReference type="SAM" id="MobiDB-lite"/>
    </source>
</evidence>
<gene>
    <name evidence="2" type="ORF">BN1211_3722</name>
</gene>
<feature type="region of interest" description="Disordered" evidence="1">
    <location>
        <begin position="522"/>
        <end position="552"/>
    </location>
</feature>
<feature type="region of interest" description="Disordered" evidence="1">
    <location>
        <begin position="268"/>
        <end position="306"/>
    </location>
</feature>
<feature type="compositionally biased region" description="Polar residues" evidence="1">
    <location>
        <begin position="194"/>
        <end position="211"/>
    </location>
</feature>
<evidence type="ECO:0000313" key="3">
    <source>
        <dbReference type="Proteomes" id="UP000038830"/>
    </source>
</evidence>
<protein>
    <submittedName>
        <fullName evidence="2">Uncharacterized protein</fullName>
    </submittedName>
</protein>
<accession>A0A0H5C5C2</accession>
<dbReference type="Proteomes" id="UP000038830">
    <property type="component" value="Unassembled WGS sequence"/>
</dbReference>
<feature type="region of interest" description="Disordered" evidence="1">
    <location>
        <begin position="103"/>
        <end position="157"/>
    </location>
</feature>
<reference evidence="3" key="1">
    <citation type="journal article" date="2015" name="J. Biotechnol.">
        <title>The structure of the Cyberlindnera jadinii genome and its relation to Candida utilis analyzed by the occurrence of single nucleotide polymorphisms.</title>
        <authorList>
            <person name="Rupp O."/>
            <person name="Brinkrolf K."/>
            <person name="Buerth C."/>
            <person name="Kunigo M."/>
            <person name="Schneider J."/>
            <person name="Jaenicke S."/>
            <person name="Goesmann A."/>
            <person name="Puehler A."/>
            <person name="Jaeger K.-E."/>
            <person name="Ernst J.F."/>
        </authorList>
    </citation>
    <scope>NUCLEOTIDE SEQUENCE [LARGE SCALE GENOMIC DNA]</scope>
    <source>
        <strain evidence="3">ATCC 18201 / CBS 1600 / BCRC 20928 / JCM 3617 / NBRC 0987 / NRRL Y-1542</strain>
    </source>
</reference>
<proteinExistence type="predicted"/>
<feature type="region of interest" description="Disordered" evidence="1">
    <location>
        <begin position="181"/>
        <end position="212"/>
    </location>
</feature>
<dbReference type="EMBL" id="CDQK01000004">
    <property type="protein sequence ID" value="CEP23191.1"/>
    <property type="molecule type" value="Genomic_DNA"/>
</dbReference>
<name>A0A0H5C5C2_CYBJN</name>
<dbReference type="AlphaFoldDB" id="A0A0H5C5C2"/>
<evidence type="ECO:0000313" key="2">
    <source>
        <dbReference type="EMBL" id="CEP23191.1"/>
    </source>
</evidence>
<organism evidence="2 3">
    <name type="scientific">Cyberlindnera jadinii (strain ATCC 18201 / CBS 1600 / BCRC 20928 / JCM 3617 / NBRC 0987 / NRRL Y-1542)</name>
    <name type="common">Torula yeast</name>
    <name type="synonym">Candida utilis</name>
    <dbReference type="NCBI Taxonomy" id="983966"/>
    <lineage>
        <taxon>Eukaryota</taxon>
        <taxon>Fungi</taxon>
        <taxon>Dikarya</taxon>
        <taxon>Ascomycota</taxon>
        <taxon>Saccharomycotina</taxon>
        <taxon>Saccharomycetes</taxon>
        <taxon>Phaffomycetales</taxon>
        <taxon>Phaffomycetaceae</taxon>
        <taxon>Cyberlindnera</taxon>
    </lineage>
</organism>